<reference evidence="10 11" key="1">
    <citation type="submission" date="2016-10" db="EMBL/GenBank/DDBJ databases">
        <title>Draft genome sequences of four alkaliphilic bacteria belonging to the Anaerobacillus genus.</title>
        <authorList>
            <person name="Bassil N.M."/>
            <person name="Lloyd J.R."/>
        </authorList>
    </citation>
    <scope>NUCLEOTIDE SEQUENCE [LARGE SCALE GENOMIC DNA]</scope>
    <source>
        <strain evidence="10 11">DSM 15340</strain>
    </source>
</reference>
<dbReference type="Proteomes" id="UP000180098">
    <property type="component" value="Unassembled WGS sequence"/>
</dbReference>
<dbReference type="GO" id="GO:0005886">
    <property type="term" value="C:plasma membrane"/>
    <property type="evidence" value="ECO:0007669"/>
    <property type="project" value="UniProtKB-SubCell"/>
</dbReference>
<dbReference type="Gene3D" id="1.10.8.500">
    <property type="entry name" value="HAMP domain in histidine kinase"/>
    <property type="match status" value="1"/>
</dbReference>
<evidence type="ECO:0000256" key="7">
    <source>
        <dbReference type="SAM" id="Phobius"/>
    </source>
</evidence>
<dbReference type="PROSITE" id="PS50885">
    <property type="entry name" value="HAMP"/>
    <property type="match status" value="1"/>
</dbReference>
<protein>
    <recommendedName>
        <fullName evidence="12">Methyl-accepting chemotaxis protein</fullName>
    </recommendedName>
</protein>
<keyword evidence="2" id="KW-1003">Cell membrane</keyword>
<evidence type="ECO:0000256" key="5">
    <source>
        <dbReference type="ARBA" id="ARBA00029447"/>
    </source>
</evidence>
<evidence type="ECO:0000256" key="3">
    <source>
        <dbReference type="ARBA" id="ARBA00023136"/>
    </source>
</evidence>
<dbReference type="Gene3D" id="1.10.287.950">
    <property type="entry name" value="Methyl-accepting chemotaxis protein"/>
    <property type="match status" value="1"/>
</dbReference>
<comment type="similarity">
    <text evidence="5">Belongs to the methyl-accepting chemotaxis (MCP) protein family.</text>
</comment>
<dbReference type="GO" id="GO:0007165">
    <property type="term" value="P:signal transduction"/>
    <property type="evidence" value="ECO:0007669"/>
    <property type="project" value="UniProtKB-KW"/>
</dbReference>
<dbReference type="CDD" id="cd06225">
    <property type="entry name" value="HAMP"/>
    <property type="match status" value="1"/>
</dbReference>
<dbReference type="InterPro" id="IPR004089">
    <property type="entry name" value="MCPsignal_dom"/>
</dbReference>
<feature type="transmembrane region" description="Helical" evidence="7">
    <location>
        <begin position="45"/>
        <end position="69"/>
    </location>
</feature>
<name>A0A1S2LIU4_9BACI</name>
<dbReference type="Pfam" id="PF00015">
    <property type="entry name" value="MCPsignal"/>
    <property type="match status" value="1"/>
</dbReference>
<accession>A0A1S2LIU4</accession>
<evidence type="ECO:0000256" key="1">
    <source>
        <dbReference type="ARBA" id="ARBA00004236"/>
    </source>
</evidence>
<evidence type="ECO:0000256" key="2">
    <source>
        <dbReference type="ARBA" id="ARBA00022475"/>
    </source>
</evidence>
<dbReference type="PROSITE" id="PS50111">
    <property type="entry name" value="CHEMOTAXIS_TRANSDUC_2"/>
    <property type="match status" value="1"/>
</dbReference>
<feature type="domain" description="HAMP" evidence="9">
    <location>
        <begin position="66"/>
        <end position="118"/>
    </location>
</feature>
<feature type="transmembrane region" description="Helical" evidence="7">
    <location>
        <begin position="12"/>
        <end position="33"/>
    </location>
</feature>
<sequence>MKLWNSLKLRFITIIVVILLVNSTISSFILGAIELAGLDLGIIGVFLSTFMNVIVATALIGFLMNIFILKPIKILEKKMAQFEEGDMTTRVNFKGKDEVAKLGRRLDRLFDNIESFQTKQQNQLQRLEVETENIYEQIDYLTGKSSEVNKVTDEISAETQNQLAVYEETASSAESVGESMVTINDQLDRLTESFNMMNDMAKKGKGNITRINDTMDNISNEVQVSSNDLVTLSKKVTEIKEVLSLINEISEQTNLLALNASIEAARAGEHGRGFEVVANEVRKLAESSGNATKQITETVNAIIEDVDVSVNRSKDRAGTISKSTDYVNDISESFEQITKTILNNTNFINKINDNTEKITSSTQEVASALDDVTNKNDDTTGKIISISEQINEQNARMLEIRKATVRLQKIFD</sequence>
<evidence type="ECO:0000256" key="6">
    <source>
        <dbReference type="PROSITE-ProRule" id="PRU00284"/>
    </source>
</evidence>
<dbReference type="RefSeq" id="WP_071313385.1">
    <property type="nucleotide sequence ID" value="NZ_MLQQ01000021.1"/>
</dbReference>
<keyword evidence="4 6" id="KW-0807">Transducer</keyword>
<dbReference type="Pfam" id="PF00672">
    <property type="entry name" value="HAMP"/>
    <property type="match status" value="1"/>
</dbReference>
<proteinExistence type="inferred from homology"/>
<evidence type="ECO:0000256" key="4">
    <source>
        <dbReference type="ARBA" id="ARBA00023224"/>
    </source>
</evidence>
<keyword evidence="11" id="KW-1185">Reference proteome</keyword>
<dbReference type="AlphaFoldDB" id="A0A1S2LIU4"/>
<dbReference type="SMART" id="SM00304">
    <property type="entry name" value="HAMP"/>
    <property type="match status" value="1"/>
</dbReference>
<comment type="subcellular location">
    <subcellularLocation>
        <location evidence="1">Cell membrane</location>
    </subcellularLocation>
</comment>
<dbReference type="InterPro" id="IPR003660">
    <property type="entry name" value="HAMP_dom"/>
</dbReference>
<keyword evidence="7" id="KW-0812">Transmembrane</keyword>
<evidence type="ECO:0000313" key="10">
    <source>
        <dbReference type="EMBL" id="OIJ12306.1"/>
    </source>
</evidence>
<comment type="caution">
    <text evidence="10">The sequence shown here is derived from an EMBL/GenBank/DDBJ whole genome shotgun (WGS) entry which is preliminary data.</text>
</comment>
<evidence type="ECO:0000259" key="8">
    <source>
        <dbReference type="PROSITE" id="PS50111"/>
    </source>
</evidence>
<dbReference type="OrthoDB" id="9807021at2"/>
<evidence type="ECO:0000313" key="11">
    <source>
        <dbReference type="Proteomes" id="UP000180098"/>
    </source>
</evidence>
<organism evidence="10 11">
    <name type="scientific">Anaerobacillus arseniciselenatis</name>
    <dbReference type="NCBI Taxonomy" id="85682"/>
    <lineage>
        <taxon>Bacteria</taxon>
        <taxon>Bacillati</taxon>
        <taxon>Bacillota</taxon>
        <taxon>Bacilli</taxon>
        <taxon>Bacillales</taxon>
        <taxon>Bacillaceae</taxon>
        <taxon>Anaerobacillus</taxon>
    </lineage>
</organism>
<evidence type="ECO:0008006" key="12">
    <source>
        <dbReference type="Google" id="ProtNLM"/>
    </source>
</evidence>
<feature type="domain" description="Methyl-accepting transducer" evidence="8">
    <location>
        <begin position="137"/>
        <end position="373"/>
    </location>
</feature>
<keyword evidence="7" id="KW-1133">Transmembrane helix</keyword>
<dbReference type="SUPFAM" id="SSF58104">
    <property type="entry name" value="Methyl-accepting chemotaxis protein (MCP) signaling domain"/>
    <property type="match status" value="1"/>
</dbReference>
<dbReference type="PANTHER" id="PTHR32089:SF112">
    <property type="entry name" value="LYSOZYME-LIKE PROTEIN-RELATED"/>
    <property type="match status" value="1"/>
</dbReference>
<dbReference type="EMBL" id="MLQQ01000021">
    <property type="protein sequence ID" value="OIJ12306.1"/>
    <property type="molecule type" value="Genomic_DNA"/>
</dbReference>
<gene>
    <name evidence="10" type="ORF">BKP35_10905</name>
</gene>
<keyword evidence="3 7" id="KW-0472">Membrane</keyword>
<dbReference type="PANTHER" id="PTHR32089">
    <property type="entry name" value="METHYL-ACCEPTING CHEMOTAXIS PROTEIN MCPB"/>
    <property type="match status" value="1"/>
</dbReference>
<evidence type="ECO:0000259" key="9">
    <source>
        <dbReference type="PROSITE" id="PS50885"/>
    </source>
</evidence>
<dbReference type="SMART" id="SM00283">
    <property type="entry name" value="MA"/>
    <property type="match status" value="1"/>
</dbReference>